<dbReference type="EMBL" id="LFZO01000079">
    <property type="protein sequence ID" value="KXT14568.1"/>
    <property type="molecule type" value="Genomic_DNA"/>
</dbReference>
<proteinExistence type="predicted"/>
<evidence type="ECO:0000313" key="1">
    <source>
        <dbReference type="EMBL" id="KXT14568.1"/>
    </source>
</evidence>
<keyword evidence="2" id="KW-1185">Reference proteome</keyword>
<reference evidence="1 2" key="1">
    <citation type="submission" date="2015-07" db="EMBL/GenBank/DDBJ databases">
        <title>Comparative genomics of the Sigatoka disease complex on banana suggests a link between parallel evolutionary changes in Pseudocercospora fijiensis and Pseudocercospora eumusae and increased virulence on the banana host.</title>
        <authorList>
            <person name="Chang T.-C."/>
            <person name="Salvucci A."/>
            <person name="Crous P.W."/>
            <person name="Stergiopoulos I."/>
        </authorList>
    </citation>
    <scope>NUCLEOTIDE SEQUENCE [LARGE SCALE GENOMIC DNA]</scope>
    <source>
        <strain evidence="1 2">CBS 116634</strain>
    </source>
</reference>
<evidence type="ECO:0000313" key="2">
    <source>
        <dbReference type="Proteomes" id="UP000073492"/>
    </source>
</evidence>
<name>A0A139IIH8_9PEZI</name>
<sequence>MDLEMRAKLAALSAGCAASMNNSGSGSGRGKGKKMDPEIMYRLNFRRGDIQQASAMLGLSRVSLLLSLANMKKEIPVHYPPPATPFPEPE</sequence>
<accession>A0A139IIH8</accession>
<organism evidence="1 2">
    <name type="scientific">Pseudocercospora musae</name>
    <dbReference type="NCBI Taxonomy" id="113226"/>
    <lineage>
        <taxon>Eukaryota</taxon>
        <taxon>Fungi</taxon>
        <taxon>Dikarya</taxon>
        <taxon>Ascomycota</taxon>
        <taxon>Pezizomycotina</taxon>
        <taxon>Dothideomycetes</taxon>
        <taxon>Dothideomycetidae</taxon>
        <taxon>Mycosphaerellales</taxon>
        <taxon>Mycosphaerellaceae</taxon>
        <taxon>Pseudocercospora</taxon>
    </lineage>
</organism>
<protein>
    <submittedName>
        <fullName evidence="1">Uncharacterized protein</fullName>
    </submittedName>
</protein>
<dbReference type="Proteomes" id="UP000073492">
    <property type="component" value="Unassembled WGS sequence"/>
</dbReference>
<gene>
    <name evidence="1" type="ORF">AC579_9134</name>
</gene>
<comment type="caution">
    <text evidence="1">The sequence shown here is derived from an EMBL/GenBank/DDBJ whole genome shotgun (WGS) entry which is preliminary data.</text>
</comment>
<dbReference type="AlphaFoldDB" id="A0A139IIH8"/>